<dbReference type="GO" id="GO:0004806">
    <property type="term" value="F:triacylglycerol lipase activity"/>
    <property type="evidence" value="ECO:0007669"/>
    <property type="project" value="TreeGrafter"/>
</dbReference>
<evidence type="ECO:0000313" key="2">
    <source>
        <dbReference type="EMBL" id="TDC13192.1"/>
    </source>
</evidence>
<dbReference type="OrthoDB" id="812569at2"/>
<dbReference type="SUPFAM" id="SSF53474">
    <property type="entry name" value="alpha/beta-Hydrolases"/>
    <property type="match status" value="1"/>
</dbReference>
<dbReference type="Pfam" id="PF08386">
    <property type="entry name" value="Abhydrolase_4"/>
    <property type="match status" value="1"/>
</dbReference>
<dbReference type="InterPro" id="IPR029058">
    <property type="entry name" value="AB_hydrolase_fold"/>
</dbReference>
<dbReference type="GO" id="GO:0046503">
    <property type="term" value="P:glycerolipid catabolic process"/>
    <property type="evidence" value="ECO:0007669"/>
    <property type="project" value="TreeGrafter"/>
</dbReference>
<feature type="domain" description="Peptidase S33 tripeptidyl aminopeptidase-like C-terminal" evidence="1">
    <location>
        <begin position="16"/>
        <end position="90"/>
    </location>
</feature>
<dbReference type="AlphaFoldDB" id="A0A4R4P017"/>
<feature type="non-terminal residue" evidence="2">
    <location>
        <position position="1"/>
    </location>
</feature>
<dbReference type="InterPro" id="IPR050471">
    <property type="entry name" value="AB_hydrolase"/>
</dbReference>
<keyword evidence="2" id="KW-0378">Hydrolase</keyword>
<dbReference type="PANTHER" id="PTHR43433">
    <property type="entry name" value="HYDROLASE, ALPHA/BETA FOLD FAMILY PROTEIN"/>
    <property type="match status" value="1"/>
</dbReference>
<sequence>PECMRSQLLAATPWDRHTDLHQLNLPTLVLHGREDRLVPLSAGKALAAAIPNADLVVINNAGHRLFTDQTTPATQAITAFLQTRSPQRQDV</sequence>
<dbReference type="InterPro" id="IPR013595">
    <property type="entry name" value="Pept_S33_TAP-like_C"/>
</dbReference>
<proteinExistence type="predicted"/>
<dbReference type="PANTHER" id="PTHR43433:SF5">
    <property type="entry name" value="AB HYDROLASE-1 DOMAIN-CONTAINING PROTEIN"/>
    <property type="match status" value="1"/>
</dbReference>
<dbReference type="EMBL" id="SMKA01000546">
    <property type="protein sequence ID" value="TDC13192.1"/>
    <property type="molecule type" value="Genomic_DNA"/>
</dbReference>
<dbReference type="Proteomes" id="UP000295075">
    <property type="component" value="Unassembled WGS sequence"/>
</dbReference>
<dbReference type="Gene3D" id="3.40.50.1820">
    <property type="entry name" value="alpha/beta hydrolase"/>
    <property type="match status" value="1"/>
</dbReference>
<reference evidence="2 3" key="1">
    <citation type="submission" date="2019-03" db="EMBL/GenBank/DDBJ databases">
        <title>Draft genome sequences of novel Actinobacteria.</title>
        <authorList>
            <person name="Sahin N."/>
            <person name="Ay H."/>
            <person name="Saygin H."/>
        </authorList>
    </citation>
    <scope>NUCLEOTIDE SEQUENCE [LARGE SCALE GENOMIC DNA]</scope>
    <source>
        <strain evidence="2 3">JCM 30547</strain>
    </source>
</reference>
<keyword evidence="3" id="KW-1185">Reference proteome</keyword>
<name>A0A4R4P017_9ACTN</name>
<evidence type="ECO:0000259" key="1">
    <source>
        <dbReference type="Pfam" id="PF08386"/>
    </source>
</evidence>
<gene>
    <name evidence="2" type="ORF">E1261_44905</name>
</gene>
<comment type="caution">
    <text evidence="2">The sequence shown here is derived from an EMBL/GenBank/DDBJ whole genome shotgun (WGS) entry which is preliminary data.</text>
</comment>
<dbReference type="RefSeq" id="WP_132416504.1">
    <property type="nucleotide sequence ID" value="NZ_SMKA01000546.1"/>
</dbReference>
<organism evidence="2 3">
    <name type="scientific">Kribbella albertanoniae</name>
    <dbReference type="NCBI Taxonomy" id="1266829"/>
    <lineage>
        <taxon>Bacteria</taxon>
        <taxon>Bacillati</taxon>
        <taxon>Actinomycetota</taxon>
        <taxon>Actinomycetes</taxon>
        <taxon>Propionibacteriales</taxon>
        <taxon>Kribbellaceae</taxon>
        <taxon>Kribbella</taxon>
    </lineage>
</organism>
<protein>
    <submittedName>
        <fullName evidence="2">Alpha/beta hydrolase</fullName>
    </submittedName>
</protein>
<evidence type="ECO:0000313" key="3">
    <source>
        <dbReference type="Proteomes" id="UP000295075"/>
    </source>
</evidence>
<accession>A0A4R4P017</accession>